<dbReference type="OrthoDB" id="9812167at2"/>
<comment type="similarity">
    <text evidence="4">Belongs to the PEP-utilizing enzyme family.</text>
</comment>
<evidence type="ECO:0000256" key="13">
    <source>
        <dbReference type="ARBA" id="ARBA00033470"/>
    </source>
</evidence>
<evidence type="ECO:0000313" key="16">
    <source>
        <dbReference type="EMBL" id="CUS02710.2"/>
    </source>
</evidence>
<keyword evidence="8" id="KW-0479">Metal-binding</keyword>
<dbReference type="SUPFAM" id="SSF56059">
    <property type="entry name" value="Glutathione synthetase ATP-binding domain-like"/>
    <property type="match status" value="1"/>
</dbReference>
<evidence type="ECO:0000256" key="6">
    <source>
        <dbReference type="ARBA" id="ARBA00021623"/>
    </source>
</evidence>
<dbReference type="EC" id="2.7.9.2" evidence="5"/>
<protein>
    <recommendedName>
        <fullName evidence="6">Phosphoenolpyruvate synthase</fullName>
        <ecNumber evidence="5">2.7.9.2</ecNumber>
    </recommendedName>
    <alternativeName>
        <fullName evidence="13">Pyruvate, water dikinase</fullName>
    </alternativeName>
</protein>
<dbReference type="GO" id="GO:0008986">
    <property type="term" value="F:pyruvate, water dikinase activity"/>
    <property type="evidence" value="ECO:0007669"/>
    <property type="project" value="UniProtKB-EC"/>
</dbReference>
<evidence type="ECO:0000259" key="15">
    <source>
        <dbReference type="Pfam" id="PF01326"/>
    </source>
</evidence>
<evidence type="ECO:0000256" key="4">
    <source>
        <dbReference type="ARBA" id="ARBA00007837"/>
    </source>
</evidence>
<reference evidence="16" key="1">
    <citation type="submission" date="2016-01" db="EMBL/GenBank/DDBJ databases">
        <authorList>
            <person name="Mcilroy J.S."/>
            <person name="Karst M S."/>
            <person name="Albertsen M."/>
        </authorList>
    </citation>
    <scope>NUCLEOTIDE SEQUENCE</scope>
    <source>
        <strain evidence="16">Cfx-K</strain>
    </source>
</reference>
<name>A0A160T2L9_9CHLR</name>
<evidence type="ECO:0000256" key="12">
    <source>
        <dbReference type="ARBA" id="ARBA00022842"/>
    </source>
</evidence>
<dbReference type="Pfam" id="PF01326">
    <property type="entry name" value="PPDK_N"/>
    <property type="match status" value="1"/>
</dbReference>
<comment type="function">
    <text evidence="2">Catalyzes the phosphorylation of pyruvate to phosphoenolpyruvate.</text>
</comment>
<dbReference type="RefSeq" id="WP_095042289.1">
    <property type="nucleotide sequence ID" value="NZ_LN890655.1"/>
</dbReference>
<evidence type="ECO:0000256" key="1">
    <source>
        <dbReference type="ARBA" id="ARBA00001946"/>
    </source>
</evidence>
<evidence type="ECO:0000256" key="9">
    <source>
        <dbReference type="ARBA" id="ARBA00022741"/>
    </source>
</evidence>
<dbReference type="Proteomes" id="UP000215027">
    <property type="component" value="Chromosome I"/>
</dbReference>
<dbReference type="EMBL" id="LN890655">
    <property type="protein sequence ID" value="CUS02710.2"/>
    <property type="molecule type" value="Genomic_DNA"/>
</dbReference>
<dbReference type="PANTHER" id="PTHR43030:SF1">
    <property type="entry name" value="PHOSPHOENOLPYRUVATE SYNTHASE"/>
    <property type="match status" value="1"/>
</dbReference>
<accession>A0A160T2L9</accession>
<comment type="pathway">
    <text evidence="3">Carbohydrate biosynthesis; gluconeogenesis.</text>
</comment>
<evidence type="ECO:0000256" key="10">
    <source>
        <dbReference type="ARBA" id="ARBA00022777"/>
    </source>
</evidence>
<comment type="cofactor">
    <cofactor evidence="1">
        <name>Mg(2+)</name>
        <dbReference type="ChEBI" id="CHEBI:18420"/>
    </cofactor>
</comment>
<sequence length="778" mass="89119">MTTGSPPHNITPAISIYIRLAQYPVLADKIHARMRQELFQRGVIDETTFEAQVREEAIESQHRERLSDPYGQEEAHLWQKRLARVRDFHTDAIFADNLGIVLFDKIIQDVLRSQPSSSPSFGLNFNPELAPWEVLFRQGEIYERLPEAEFERWQHHLEEIKVVLIKRMISDQLPYIGVAKRVFTIADLRYIYNRRIGSGKIGGKAAGLMLAWRILQLEMGDGRDIHPSIGIPESYFLATEVIYEFRLRNKLDHFMNQKYRSLAEIREDYPRIVEAHLAGTFPPAIVEQIRDVLTDMGNSPLIVRSSSLLEDNFGFAFAGKYSSFFCPNQGTPEQNLNDLLNAVRRVYASTLNPDAILYRQKHGLIDYDERMAILIQKAVGQPYGQYYFPILAGVAFSQNPFRWNSKIRREDGFLRLVWGFGTRAVDRVSNDYPRLIALSHPQLRPETTAKAIRQYAQWYIDVIDLQDNSFKTLHILDLLDRKYPYLRYIASVKRDDYLQEIVSAGSIRPGDEFVLTFNGLTKDRAFVHMMRSALQRLEATYERPVDVEFIVDILPNYPQTEYQLRVLQCRPLSQRAEAAAVTIPRNIPPEAILFTSNSLVPDGRAEDIRYVVYVDPQAYFMLRDTTIKHELARAIGRLNKRLEDEQFILMGPGRWGSVNIDLGVHVTYADIFNTKVLVEMAVARDGHIPELSYGTHFFQDLVEAGIHSLALHLGAGTADETFNWQFFAGAPNRLADLLPEDASLSPYMKVIDLAELPGGRRLHVLMNGAREEAVGYLA</sequence>
<evidence type="ECO:0000313" key="17">
    <source>
        <dbReference type="Proteomes" id="UP000215027"/>
    </source>
</evidence>
<dbReference type="PANTHER" id="PTHR43030">
    <property type="entry name" value="PHOSPHOENOLPYRUVATE SYNTHASE"/>
    <property type="match status" value="1"/>
</dbReference>
<dbReference type="GO" id="GO:0046872">
    <property type="term" value="F:metal ion binding"/>
    <property type="evidence" value="ECO:0007669"/>
    <property type="project" value="UniProtKB-KW"/>
</dbReference>
<comment type="catalytic activity">
    <reaction evidence="14">
        <text>pyruvate + ATP + H2O = phosphoenolpyruvate + AMP + phosphate + 2 H(+)</text>
        <dbReference type="Rhea" id="RHEA:11364"/>
        <dbReference type="ChEBI" id="CHEBI:15361"/>
        <dbReference type="ChEBI" id="CHEBI:15377"/>
        <dbReference type="ChEBI" id="CHEBI:15378"/>
        <dbReference type="ChEBI" id="CHEBI:30616"/>
        <dbReference type="ChEBI" id="CHEBI:43474"/>
        <dbReference type="ChEBI" id="CHEBI:58702"/>
        <dbReference type="ChEBI" id="CHEBI:456215"/>
        <dbReference type="EC" id="2.7.9.2"/>
    </reaction>
</comment>
<evidence type="ECO:0000256" key="11">
    <source>
        <dbReference type="ARBA" id="ARBA00022840"/>
    </source>
</evidence>
<keyword evidence="9" id="KW-0547">Nucleotide-binding</keyword>
<dbReference type="Gene3D" id="3.30.1490.20">
    <property type="entry name" value="ATP-grasp fold, A domain"/>
    <property type="match status" value="1"/>
</dbReference>
<dbReference type="GO" id="GO:0005524">
    <property type="term" value="F:ATP binding"/>
    <property type="evidence" value="ECO:0007669"/>
    <property type="project" value="UniProtKB-KW"/>
</dbReference>
<feature type="domain" description="Pyruvate phosphate dikinase AMP/ATP-binding" evidence="15">
    <location>
        <begin position="200"/>
        <end position="584"/>
    </location>
</feature>
<organism evidence="16 17">
    <name type="scientific">Candidatus Promineifilum breve</name>
    <dbReference type="NCBI Taxonomy" id="1806508"/>
    <lineage>
        <taxon>Bacteria</taxon>
        <taxon>Bacillati</taxon>
        <taxon>Chloroflexota</taxon>
        <taxon>Ardenticatenia</taxon>
        <taxon>Candidatus Promineifilales</taxon>
        <taxon>Candidatus Promineifilaceae</taxon>
        <taxon>Candidatus Promineifilum</taxon>
    </lineage>
</organism>
<keyword evidence="17" id="KW-1185">Reference proteome</keyword>
<evidence type="ECO:0000256" key="5">
    <source>
        <dbReference type="ARBA" id="ARBA00011996"/>
    </source>
</evidence>
<dbReference type="InterPro" id="IPR013815">
    <property type="entry name" value="ATP_grasp_subdomain_1"/>
</dbReference>
<dbReference type="InterPro" id="IPR002192">
    <property type="entry name" value="PPDK_AMP/ATP-bd"/>
</dbReference>
<dbReference type="InterPro" id="IPR006319">
    <property type="entry name" value="PEP_synth"/>
</dbReference>
<gene>
    <name evidence="16" type="ORF">CFX0092_A0832</name>
</gene>
<proteinExistence type="inferred from homology"/>
<evidence type="ECO:0000256" key="8">
    <source>
        <dbReference type="ARBA" id="ARBA00022723"/>
    </source>
</evidence>
<dbReference type="KEGG" id="pbf:CFX0092_A0832"/>
<evidence type="ECO:0000256" key="7">
    <source>
        <dbReference type="ARBA" id="ARBA00022679"/>
    </source>
</evidence>
<keyword evidence="12" id="KW-0460">Magnesium</keyword>
<evidence type="ECO:0000256" key="2">
    <source>
        <dbReference type="ARBA" id="ARBA00002988"/>
    </source>
</evidence>
<dbReference type="AlphaFoldDB" id="A0A160T2L9"/>
<keyword evidence="7" id="KW-0808">Transferase</keyword>
<keyword evidence="10" id="KW-0418">Kinase</keyword>
<keyword evidence="11" id="KW-0067">ATP-binding</keyword>
<evidence type="ECO:0000256" key="3">
    <source>
        <dbReference type="ARBA" id="ARBA00004742"/>
    </source>
</evidence>
<evidence type="ECO:0000256" key="14">
    <source>
        <dbReference type="ARBA" id="ARBA00047700"/>
    </source>
</evidence>